<proteinExistence type="predicted"/>
<dbReference type="Gene3D" id="1.10.132.80">
    <property type="match status" value="1"/>
</dbReference>
<reference evidence="1" key="1">
    <citation type="journal article" date="2021" name="Proc. Natl. Acad. Sci. U.S.A.">
        <title>A Catalog of Tens of Thousands of Viruses from Human Metagenomes Reveals Hidden Associations with Chronic Diseases.</title>
        <authorList>
            <person name="Tisza M.J."/>
            <person name="Buck C.B."/>
        </authorList>
    </citation>
    <scope>NUCLEOTIDE SEQUENCE</scope>
    <source>
        <strain evidence="1">Ctt0c4</strain>
    </source>
</reference>
<protein>
    <submittedName>
        <fullName evidence="1">DNA-packaging protein small subunit</fullName>
    </submittedName>
</protein>
<dbReference type="EMBL" id="BK016188">
    <property type="protein sequence ID" value="DAG01179.1"/>
    <property type="molecule type" value="Genomic_DNA"/>
</dbReference>
<organism evidence="1">
    <name type="scientific">Siphoviridae sp. ctt0c4</name>
    <dbReference type="NCBI Taxonomy" id="2825702"/>
    <lineage>
        <taxon>Viruses</taxon>
        <taxon>Duplodnaviria</taxon>
        <taxon>Heunggongvirae</taxon>
        <taxon>Uroviricota</taxon>
        <taxon>Caudoviricetes</taxon>
    </lineage>
</organism>
<sequence length="203" mass="23618">MNSTQANLYNPFYGEELYTLYKERFGHTPLFTEPGQLREVFDNYVLWCRNHPIESVDYVRSGVMAGQSYVVRKKLLVTEFGFTQFLGASCDYLNYRERDFRAQHEKYHDDESLAFIEEIRVIRQWIRDDMDKGASVGLYDPNYISKLRGLKALSDVTSNNEKISGGLRVEVLNNDTAKRMQALAKVAKKREKHGDDKLDDPKE</sequence>
<accession>A0A8S5V3J1</accession>
<evidence type="ECO:0000313" key="1">
    <source>
        <dbReference type="EMBL" id="DAG01179.1"/>
    </source>
</evidence>
<name>A0A8S5V3J1_9CAUD</name>